<evidence type="ECO:0000313" key="2">
    <source>
        <dbReference type="Proteomes" id="UP000789860"/>
    </source>
</evidence>
<reference evidence="1" key="1">
    <citation type="submission" date="2021-06" db="EMBL/GenBank/DDBJ databases">
        <authorList>
            <person name="Kallberg Y."/>
            <person name="Tangrot J."/>
            <person name="Rosling A."/>
        </authorList>
    </citation>
    <scope>NUCLEOTIDE SEQUENCE</scope>
    <source>
        <strain evidence="1">AU212A</strain>
    </source>
</reference>
<gene>
    <name evidence="1" type="ORF">SCALOS_LOCUS5619</name>
</gene>
<organism evidence="1 2">
    <name type="scientific">Scutellospora calospora</name>
    <dbReference type="NCBI Taxonomy" id="85575"/>
    <lineage>
        <taxon>Eukaryota</taxon>
        <taxon>Fungi</taxon>
        <taxon>Fungi incertae sedis</taxon>
        <taxon>Mucoromycota</taxon>
        <taxon>Glomeromycotina</taxon>
        <taxon>Glomeromycetes</taxon>
        <taxon>Diversisporales</taxon>
        <taxon>Gigasporaceae</taxon>
        <taxon>Scutellospora</taxon>
    </lineage>
</organism>
<proteinExistence type="predicted"/>
<comment type="caution">
    <text evidence="1">The sequence shown here is derived from an EMBL/GenBank/DDBJ whole genome shotgun (WGS) entry which is preliminary data.</text>
</comment>
<name>A0ACA9M718_9GLOM</name>
<sequence>MNLVQGIYIMIHIGQMLVPASLKDMSSFVDDIELSLRVQDIFRKSYENFYPKL</sequence>
<protein>
    <submittedName>
        <fullName evidence="1">6185_t:CDS:1</fullName>
    </submittedName>
</protein>
<dbReference type="Proteomes" id="UP000789860">
    <property type="component" value="Unassembled WGS sequence"/>
</dbReference>
<evidence type="ECO:0000313" key="1">
    <source>
        <dbReference type="EMBL" id="CAG8564250.1"/>
    </source>
</evidence>
<accession>A0ACA9M718</accession>
<feature type="non-terminal residue" evidence="1">
    <location>
        <position position="53"/>
    </location>
</feature>
<dbReference type="EMBL" id="CAJVPM010009454">
    <property type="protein sequence ID" value="CAG8564250.1"/>
    <property type="molecule type" value="Genomic_DNA"/>
</dbReference>
<keyword evidence="2" id="KW-1185">Reference proteome</keyword>